<sequence length="369" mass="39662">MSFLKFILKNPFRRKNSAILAIVGIAIGIIVIVALGGITNGLVNTFEDTIHAGGADFQISGKETGDSAYGTDTIDASWTDRIGNVSGVDEVYPIYVVMTPIGDDFRNLLIGIDPAGTTMADISMKEGRIFEDDADEVILGEIYAEDNDYKVGDNIEVDGKDFEVVGIYETGDSNMAGGVFTSISKVGEIMDDEDSISNIYVKVEKGEDAQEVADRIDEKYGDNITTITSIMEMEQMADMLNMLQASTWAISLLAIIVGGLGIINTMLMSVFERTREIGVLKAVGWSNKRILGMIVGESIVITLVSAVIGSVVGFLACTLLGPQMGIEPLFTPKIFIQAFAIAIIVGIVGGLYPAIKAVKLPPTEALRYE</sequence>
<evidence type="ECO:0000256" key="5">
    <source>
        <dbReference type="ARBA" id="ARBA00023136"/>
    </source>
</evidence>
<feature type="transmembrane region" description="Helical" evidence="7">
    <location>
        <begin position="290"/>
        <end position="314"/>
    </location>
</feature>
<dbReference type="PANTHER" id="PTHR30572:SF4">
    <property type="entry name" value="ABC TRANSPORTER PERMEASE YTRF"/>
    <property type="match status" value="1"/>
</dbReference>
<evidence type="ECO:0000256" key="3">
    <source>
        <dbReference type="ARBA" id="ARBA00022692"/>
    </source>
</evidence>
<organism evidence="10 11">
    <name type="scientific">Methanobrevibacter thaueri</name>
    <dbReference type="NCBI Taxonomy" id="190975"/>
    <lineage>
        <taxon>Archaea</taxon>
        <taxon>Methanobacteriati</taxon>
        <taxon>Methanobacteriota</taxon>
        <taxon>Methanomada group</taxon>
        <taxon>Methanobacteria</taxon>
        <taxon>Methanobacteriales</taxon>
        <taxon>Methanobacteriaceae</taxon>
        <taxon>Methanobrevibacter</taxon>
    </lineage>
</organism>
<dbReference type="GO" id="GO:0022857">
    <property type="term" value="F:transmembrane transporter activity"/>
    <property type="evidence" value="ECO:0007669"/>
    <property type="project" value="TreeGrafter"/>
</dbReference>
<dbReference type="PANTHER" id="PTHR30572">
    <property type="entry name" value="MEMBRANE COMPONENT OF TRANSPORTER-RELATED"/>
    <property type="match status" value="1"/>
</dbReference>
<evidence type="ECO:0000256" key="7">
    <source>
        <dbReference type="SAM" id="Phobius"/>
    </source>
</evidence>
<comment type="caution">
    <text evidence="10">The sequence shown here is derived from an EMBL/GenBank/DDBJ whole genome shotgun (WGS) entry which is preliminary data.</text>
</comment>
<accession>A0A8T3VCH2</accession>
<evidence type="ECO:0000259" key="9">
    <source>
        <dbReference type="Pfam" id="PF12704"/>
    </source>
</evidence>
<feature type="transmembrane region" description="Helical" evidence="7">
    <location>
        <begin position="248"/>
        <end position="270"/>
    </location>
</feature>
<dbReference type="RefSeq" id="WP_303739623.1">
    <property type="nucleotide sequence ID" value="NZ_SUTK01000074.1"/>
</dbReference>
<dbReference type="InterPro" id="IPR050250">
    <property type="entry name" value="Macrolide_Exporter_MacB"/>
</dbReference>
<evidence type="ECO:0000256" key="1">
    <source>
        <dbReference type="ARBA" id="ARBA00004651"/>
    </source>
</evidence>
<comment type="similarity">
    <text evidence="6">Belongs to the ABC-4 integral membrane protein family.</text>
</comment>
<comment type="subcellular location">
    <subcellularLocation>
        <location evidence="1">Cell membrane</location>
        <topology evidence="1">Multi-pass membrane protein</topology>
    </subcellularLocation>
</comment>
<proteinExistence type="inferred from homology"/>
<dbReference type="InterPro" id="IPR003838">
    <property type="entry name" value="ABC3_permease_C"/>
</dbReference>
<gene>
    <name evidence="10" type="ORF">E7Z79_08970</name>
</gene>
<evidence type="ECO:0000256" key="2">
    <source>
        <dbReference type="ARBA" id="ARBA00022475"/>
    </source>
</evidence>
<feature type="domain" description="ABC3 transporter permease C-terminal" evidence="8">
    <location>
        <begin position="249"/>
        <end position="362"/>
    </location>
</feature>
<evidence type="ECO:0000256" key="4">
    <source>
        <dbReference type="ARBA" id="ARBA00022989"/>
    </source>
</evidence>
<feature type="domain" description="MacB-like periplasmic core" evidence="9">
    <location>
        <begin position="19"/>
        <end position="218"/>
    </location>
</feature>
<dbReference type="EMBL" id="SUTK01000074">
    <property type="protein sequence ID" value="MBE6502550.1"/>
    <property type="molecule type" value="Genomic_DNA"/>
</dbReference>
<evidence type="ECO:0000313" key="10">
    <source>
        <dbReference type="EMBL" id="MBE6502550.1"/>
    </source>
</evidence>
<name>A0A8T3VCH2_9EURY</name>
<dbReference type="Pfam" id="PF12704">
    <property type="entry name" value="MacB_PCD"/>
    <property type="match status" value="1"/>
</dbReference>
<feature type="transmembrane region" description="Helical" evidence="7">
    <location>
        <begin position="18"/>
        <end position="38"/>
    </location>
</feature>
<dbReference type="AlphaFoldDB" id="A0A8T3VCH2"/>
<protein>
    <submittedName>
        <fullName evidence="10">ABC transporter permease</fullName>
    </submittedName>
</protein>
<dbReference type="InterPro" id="IPR025857">
    <property type="entry name" value="MacB_PCD"/>
</dbReference>
<feature type="transmembrane region" description="Helical" evidence="7">
    <location>
        <begin position="334"/>
        <end position="355"/>
    </location>
</feature>
<dbReference type="GO" id="GO:0005886">
    <property type="term" value="C:plasma membrane"/>
    <property type="evidence" value="ECO:0007669"/>
    <property type="project" value="UniProtKB-SubCell"/>
</dbReference>
<keyword evidence="5 7" id="KW-0472">Membrane</keyword>
<dbReference type="Pfam" id="PF02687">
    <property type="entry name" value="FtsX"/>
    <property type="match status" value="1"/>
</dbReference>
<dbReference type="Proteomes" id="UP000783037">
    <property type="component" value="Unassembled WGS sequence"/>
</dbReference>
<reference evidence="10" key="1">
    <citation type="submission" date="2019-04" db="EMBL/GenBank/DDBJ databases">
        <title>Evolution of Biomass-Degrading Anaerobic Consortia Revealed by Metagenomics.</title>
        <authorList>
            <person name="Peng X."/>
        </authorList>
    </citation>
    <scope>NUCLEOTIDE SEQUENCE</scope>
    <source>
        <strain evidence="10">SIG18</strain>
    </source>
</reference>
<evidence type="ECO:0000313" key="11">
    <source>
        <dbReference type="Proteomes" id="UP000783037"/>
    </source>
</evidence>
<evidence type="ECO:0000256" key="6">
    <source>
        <dbReference type="ARBA" id="ARBA00038076"/>
    </source>
</evidence>
<keyword evidence="2" id="KW-1003">Cell membrane</keyword>
<evidence type="ECO:0000259" key="8">
    <source>
        <dbReference type="Pfam" id="PF02687"/>
    </source>
</evidence>
<keyword evidence="4 7" id="KW-1133">Transmembrane helix</keyword>
<keyword evidence="3 7" id="KW-0812">Transmembrane</keyword>